<dbReference type="InterPro" id="IPR059000">
    <property type="entry name" value="ATPase_P-type_domA"/>
</dbReference>
<feature type="transmembrane region" description="Helical" evidence="17">
    <location>
        <begin position="1030"/>
        <end position="1051"/>
    </location>
</feature>
<feature type="coiled-coil region" evidence="18">
    <location>
        <begin position="1072"/>
        <end position="1099"/>
    </location>
</feature>
<comment type="caution">
    <text evidence="17">Lacks conserved residue(s) required for the propagation of feature annotation.</text>
</comment>
<dbReference type="SFLD" id="SFLDG00002">
    <property type="entry name" value="C1.7:_P-type_atpase_like"/>
    <property type="match status" value="1"/>
</dbReference>
<dbReference type="Pfam" id="PF00690">
    <property type="entry name" value="Cation_ATPase_N"/>
    <property type="match status" value="1"/>
</dbReference>
<dbReference type="InterPro" id="IPR008250">
    <property type="entry name" value="ATPase_P-typ_transduc_dom_A_sf"/>
</dbReference>
<dbReference type="GO" id="GO:0005516">
    <property type="term" value="F:calmodulin binding"/>
    <property type="evidence" value="ECO:0007669"/>
    <property type="project" value="UniProtKB-KW"/>
</dbReference>
<keyword evidence="4 17" id="KW-0109">Calcium transport</keyword>
<dbReference type="Pfam" id="PF00122">
    <property type="entry name" value="E1-E2_ATPase"/>
    <property type="match status" value="1"/>
</dbReference>
<evidence type="ECO:0000256" key="19">
    <source>
        <dbReference type="SAM" id="MobiDB-lite"/>
    </source>
</evidence>
<evidence type="ECO:0000256" key="18">
    <source>
        <dbReference type="SAM" id="Coils"/>
    </source>
</evidence>
<dbReference type="Pfam" id="PF00689">
    <property type="entry name" value="Cation_ATPase_C"/>
    <property type="match status" value="1"/>
</dbReference>
<keyword evidence="13 17" id="KW-1133">Transmembrane helix</keyword>
<evidence type="ECO:0000256" key="16">
    <source>
        <dbReference type="ARBA" id="ARBA00048694"/>
    </source>
</evidence>
<feature type="transmembrane region" description="Helical" evidence="17">
    <location>
        <begin position="167"/>
        <end position="186"/>
    </location>
</feature>
<keyword evidence="18" id="KW-0175">Coiled coil</keyword>
<dbReference type="InterPro" id="IPR036412">
    <property type="entry name" value="HAD-like_sf"/>
</dbReference>
<dbReference type="Gene3D" id="3.40.1110.10">
    <property type="entry name" value="Calcium-transporting ATPase, cytoplasmic domain N"/>
    <property type="match status" value="1"/>
</dbReference>
<comment type="catalytic activity">
    <reaction evidence="16 17">
        <text>Ca(2+)(in) + ATP + H2O = Ca(2+)(out) + ADP + phosphate + H(+)</text>
        <dbReference type="Rhea" id="RHEA:18105"/>
        <dbReference type="ChEBI" id="CHEBI:15377"/>
        <dbReference type="ChEBI" id="CHEBI:15378"/>
        <dbReference type="ChEBI" id="CHEBI:29108"/>
        <dbReference type="ChEBI" id="CHEBI:30616"/>
        <dbReference type="ChEBI" id="CHEBI:43474"/>
        <dbReference type="ChEBI" id="CHEBI:456216"/>
        <dbReference type="EC" id="7.2.2.10"/>
    </reaction>
</comment>
<evidence type="ECO:0000256" key="5">
    <source>
        <dbReference type="ARBA" id="ARBA00022692"/>
    </source>
</evidence>
<dbReference type="CDD" id="cd02081">
    <property type="entry name" value="P-type_ATPase_Ca_PMCA-like"/>
    <property type="match status" value="1"/>
</dbReference>
<dbReference type="FunFam" id="2.70.150.10:FF:000006">
    <property type="entry name" value="Calcium-transporting ATPase"/>
    <property type="match status" value="1"/>
</dbReference>
<evidence type="ECO:0000256" key="17">
    <source>
        <dbReference type="RuleBase" id="RU361146"/>
    </source>
</evidence>
<protein>
    <recommendedName>
        <fullName evidence="17">Calcium-transporting ATPase</fullName>
        <ecNumber evidence="17">7.2.2.10</ecNumber>
    </recommendedName>
</protein>
<keyword evidence="11" id="KW-0112">Calmodulin-binding</keyword>
<dbReference type="SFLD" id="SFLDF00027">
    <property type="entry name" value="p-type_atpase"/>
    <property type="match status" value="1"/>
</dbReference>
<dbReference type="PROSITE" id="PS00154">
    <property type="entry name" value="ATPASE_E1_E2"/>
    <property type="match status" value="1"/>
</dbReference>
<dbReference type="AlphaFoldDB" id="A0A5B8MBB3"/>
<evidence type="ECO:0000256" key="7">
    <source>
        <dbReference type="ARBA" id="ARBA00022741"/>
    </source>
</evidence>
<keyword evidence="22" id="KW-1185">Reference proteome</keyword>
<keyword evidence="12" id="KW-1278">Translocase</keyword>
<evidence type="ECO:0000256" key="10">
    <source>
        <dbReference type="ARBA" id="ARBA00022842"/>
    </source>
</evidence>
<dbReference type="PANTHER" id="PTHR24093:SF369">
    <property type="entry name" value="CALCIUM-TRANSPORTING ATPASE"/>
    <property type="match status" value="1"/>
</dbReference>
<dbReference type="GO" id="GO:0005524">
    <property type="term" value="F:ATP binding"/>
    <property type="evidence" value="ECO:0007669"/>
    <property type="project" value="UniProtKB-KW"/>
</dbReference>
<comment type="function">
    <text evidence="17">Catalyzes the hydrolysis of ATP coupled with the transport of calcium.</text>
</comment>
<evidence type="ECO:0000256" key="8">
    <source>
        <dbReference type="ARBA" id="ARBA00022837"/>
    </source>
</evidence>
<dbReference type="Proteomes" id="UP000316726">
    <property type="component" value="Chromosome 1"/>
</dbReference>
<dbReference type="Gene3D" id="3.40.50.1000">
    <property type="entry name" value="HAD superfamily/HAD-like"/>
    <property type="match status" value="1"/>
</dbReference>
<keyword evidence="10" id="KW-0460">Magnesium</keyword>
<evidence type="ECO:0000256" key="4">
    <source>
        <dbReference type="ARBA" id="ARBA00022568"/>
    </source>
</evidence>
<keyword evidence="14 17" id="KW-0406">Ion transport</keyword>
<dbReference type="GO" id="GO:0012505">
    <property type="term" value="C:endomembrane system"/>
    <property type="evidence" value="ECO:0007669"/>
    <property type="project" value="UniProtKB-SubCell"/>
</dbReference>
<dbReference type="GO" id="GO:0046872">
    <property type="term" value="F:metal ion binding"/>
    <property type="evidence" value="ECO:0007669"/>
    <property type="project" value="UniProtKB-KW"/>
</dbReference>
<dbReference type="SUPFAM" id="SSF56784">
    <property type="entry name" value="HAD-like"/>
    <property type="match status" value="1"/>
</dbReference>
<name>A0A5B8MBB3_9CHLO</name>
<evidence type="ECO:0000256" key="15">
    <source>
        <dbReference type="ARBA" id="ARBA00023136"/>
    </source>
</evidence>
<dbReference type="InterPro" id="IPR006408">
    <property type="entry name" value="P-type_ATPase_IIB"/>
</dbReference>
<evidence type="ECO:0000256" key="11">
    <source>
        <dbReference type="ARBA" id="ARBA00022860"/>
    </source>
</evidence>
<dbReference type="InterPro" id="IPR004014">
    <property type="entry name" value="ATPase_P-typ_cation-transptr_N"/>
</dbReference>
<dbReference type="NCBIfam" id="TIGR01494">
    <property type="entry name" value="ATPase_P-type"/>
    <property type="match status" value="2"/>
</dbReference>
<dbReference type="SFLD" id="SFLDS00003">
    <property type="entry name" value="Haloacid_Dehalogenase"/>
    <property type="match status" value="1"/>
</dbReference>
<evidence type="ECO:0000256" key="3">
    <source>
        <dbReference type="ARBA" id="ARBA00022448"/>
    </source>
</evidence>
<feature type="coiled-coil region" evidence="18">
    <location>
        <begin position="334"/>
        <end position="368"/>
    </location>
</feature>
<feature type="transmembrane region" description="Helical" evidence="17">
    <location>
        <begin position="387"/>
        <end position="407"/>
    </location>
</feature>
<dbReference type="Gene3D" id="1.20.1110.10">
    <property type="entry name" value="Calcium-transporting ATPase, transmembrane domain"/>
    <property type="match status" value="2"/>
</dbReference>
<keyword evidence="3 17" id="KW-0813">Transport</keyword>
<feature type="transmembrane region" description="Helical" evidence="17">
    <location>
        <begin position="427"/>
        <end position="452"/>
    </location>
</feature>
<dbReference type="SUPFAM" id="SSF81665">
    <property type="entry name" value="Calcium ATPase, transmembrane domain M"/>
    <property type="match status" value="1"/>
</dbReference>
<dbReference type="FunFam" id="3.40.50.1000:FF:000018">
    <property type="entry name" value="Calcium-transporting ATPase"/>
    <property type="match status" value="1"/>
</dbReference>
<dbReference type="OrthoDB" id="3352408at2759"/>
<evidence type="ECO:0000313" key="21">
    <source>
        <dbReference type="EMBL" id="QDZ17676.1"/>
    </source>
</evidence>
<evidence type="ECO:0000256" key="14">
    <source>
        <dbReference type="ARBA" id="ARBA00023065"/>
    </source>
</evidence>
<comment type="subcellular location">
    <subcellularLocation>
        <location evidence="1">Endomembrane system</location>
        <topology evidence="1">Multi-pass membrane protein</topology>
    </subcellularLocation>
    <subcellularLocation>
        <location evidence="17">Membrane</location>
        <topology evidence="17">Multi-pass membrane protein</topology>
    </subcellularLocation>
</comment>
<feature type="region of interest" description="Disordered" evidence="19">
    <location>
        <begin position="1"/>
        <end position="36"/>
    </location>
</feature>
<dbReference type="GO" id="GO:0016887">
    <property type="term" value="F:ATP hydrolysis activity"/>
    <property type="evidence" value="ECO:0007669"/>
    <property type="project" value="InterPro"/>
</dbReference>
<dbReference type="STRING" id="1764295.A0A5B8MBB3"/>
<feature type="transmembrane region" description="Helical" evidence="17">
    <location>
        <begin position="192"/>
        <end position="212"/>
    </location>
</feature>
<dbReference type="FunFam" id="1.20.1110.10:FF:000039">
    <property type="entry name" value="Calcium-transporting ATPase"/>
    <property type="match status" value="1"/>
</dbReference>
<dbReference type="GO" id="GO:0005886">
    <property type="term" value="C:plasma membrane"/>
    <property type="evidence" value="ECO:0007669"/>
    <property type="project" value="TreeGrafter"/>
</dbReference>
<proteinExistence type="inferred from homology"/>
<dbReference type="PRINTS" id="PR00120">
    <property type="entry name" value="HATPASE"/>
</dbReference>
<dbReference type="Pfam" id="PF13246">
    <property type="entry name" value="Cation_ATPase"/>
    <property type="match status" value="1"/>
</dbReference>
<dbReference type="SUPFAM" id="SSF81660">
    <property type="entry name" value="Metal cation-transporting ATPase, ATP-binding domain N"/>
    <property type="match status" value="1"/>
</dbReference>
<organism evidence="21 22">
    <name type="scientific">Chloropicon primus</name>
    <dbReference type="NCBI Taxonomy" id="1764295"/>
    <lineage>
        <taxon>Eukaryota</taxon>
        <taxon>Viridiplantae</taxon>
        <taxon>Chlorophyta</taxon>
        <taxon>Chloropicophyceae</taxon>
        <taxon>Chloropicales</taxon>
        <taxon>Chloropicaceae</taxon>
        <taxon>Chloropicon</taxon>
    </lineage>
</organism>
<dbReference type="GO" id="GO:0005388">
    <property type="term" value="F:P-type calcium transporter activity"/>
    <property type="evidence" value="ECO:0007669"/>
    <property type="project" value="UniProtKB-EC"/>
</dbReference>
<comment type="similarity">
    <text evidence="2 17">Belongs to the cation transport ATPase (P-type) (TC 3.A.3) family. Type IIB subfamily.</text>
</comment>
<feature type="compositionally biased region" description="Basic and acidic residues" evidence="19">
    <location>
        <begin position="49"/>
        <end position="63"/>
    </location>
</feature>
<dbReference type="InterPro" id="IPR001757">
    <property type="entry name" value="P_typ_ATPase"/>
</dbReference>
<reference evidence="21 22" key="1">
    <citation type="submission" date="2018-07" db="EMBL/GenBank/DDBJ databases">
        <title>The complete nuclear genome of the prasinophyte Chloropicon primus (CCMP1205).</title>
        <authorList>
            <person name="Pombert J.-F."/>
            <person name="Otis C."/>
            <person name="Turmel M."/>
            <person name="Lemieux C."/>
        </authorList>
    </citation>
    <scope>NUCLEOTIDE SEQUENCE [LARGE SCALE GENOMIC DNA]</scope>
    <source>
        <strain evidence="21 22">CCMP1205</strain>
    </source>
</reference>
<evidence type="ECO:0000259" key="20">
    <source>
        <dbReference type="SMART" id="SM00831"/>
    </source>
</evidence>
<keyword evidence="5 17" id="KW-0812">Transmembrane</keyword>
<dbReference type="EC" id="7.2.2.10" evidence="17"/>
<keyword evidence="9 17" id="KW-0067">ATP-binding</keyword>
<feature type="transmembrane region" description="Helical" evidence="17">
    <location>
        <begin position="922"/>
        <end position="943"/>
    </location>
</feature>
<feature type="transmembrane region" description="Helical" evidence="17">
    <location>
        <begin position="998"/>
        <end position="1018"/>
    </location>
</feature>
<evidence type="ECO:0000256" key="1">
    <source>
        <dbReference type="ARBA" id="ARBA00004127"/>
    </source>
</evidence>
<dbReference type="PRINTS" id="PR00119">
    <property type="entry name" value="CATATPASE"/>
</dbReference>
<feature type="transmembrane region" description="Helical" evidence="17">
    <location>
        <begin position="849"/>
        <end position="870"/>
    </location>
</feature>
<sequence length="1105" mass="121938">MAAYEVPADPGPSGEEDRPRPRSASQSQRNKDNWKKAVLVLNAARRFREAGGRKSNKAVKEGDAEAPAIKTPRSSQDLKEVMDIELGYDYTISPEELVDLLTLPTDIENLKRYGTSADIARKLKVNTACGVETKEVQKRLDYFGSNVIPDPPHKKFLAYVWDACQDVTLIILMFCAVASLIAGLAAEGVEEGWYDGVGISVAIVAVIMITAVQDYRQDLQFRELDAKTKDIILHVTRDGSASEISITQLVVGDIVNLSTGDQIPADGLVLSSQALEVDESSMTGESDLVKKDKLKNPFLLSGTKVTDGYGSMLVTGVGVNTEWGKLMCVDSAANEKALERLDEQFANKEISEEEYKDKKEEMGATEQETPLQIRLNDMATKIGKGGLTVAILVLLVRIAKFLVYKYGSGNENYGHGKSDSELLVHDISIAVTIVVVAVPEGLPLAVTLSLAYSMQKMYSDNSLVRRLKACEAMGGATNICSDKTGTLTTNRMTVVQVWLANQLFKDQEKDCSDVKEKVPEKILKDSIASICLNSEVQVSKNEDGSPLYTGKATEIALVKYALQLGANLDEVREEFKVVKVEPFNSAKKKMGTLCQRKDGKYFVFWKGASEIVLDDCAFLAYPGDSKKKLSEATKEEVKGIIQGMAENSLRTICVSYKEVKPDFMKKFDVESDDIPSNGLTCLSIAGIKDPCRPGVPEAVKKCQHAGIVVRMITGDNITTAKAIARECNILTEDGLAIEGKEFRAMSYAERIKKFGPKLEKMQVMARSSPTDKFDLVHMLKTLDEVVAVTGDGTNDARALREADIGCSMGITGTEVAKQSSDIVILDDNFTTIVTMVRWGRCIYNNIQKFLAFQLTVNVVALSINFVGAVVPGAEPPFSPVQLLWVNMIMDSMGALALGTEDPTESLMDNKPYGRHDPLVTPIMWRNILGQAAFQLIVLFIFLFEGDKLFNLDKDIDHELTILNTIIFNCFVFCQIFNEMNARDMEKLNVFESFFTNQLFLFIIVISCVFQVIIVEFFGQGASVASLSWQQWLISVGIASITIPMGIVIKLLPVGEKGPWTLYQEWTDEGQDRSYLEKRLADVENELSQLKEKLAQVLSLQGSKKV</sequence>
<dbReference type="PANTHER" id="PTHR24093">
    <property type="entry name" value="CATION TRANSPORTING ATPASE"/>
    <property type="match status" value="1"/>
</dbReference>
<keyword evidence="15 17" id="KW-0472">Membrane</keyword>
<dbReference type="EMBL" id="CP031034">
    <property type="protein sequence ID" value="QDZ17676.1"/>
    <property type="molecule type" value="Genomic_DNA"/>
</dbReference>
<keyword evidence="7 17" id="KW-0547">Nucleotide-binding</keyword>
<dbReference type="InterPro" id="IPR023214">
    <property type="entry name" value="HAD_sf"/>
</dbReference>
<dbReference type="InterPro" id="IPR023299">
    <property type="entry name" value="ATPase_P-typ_cyto_dom_N"/>
</dbReference>
<keyword evidence="6" id="KW-0479">Metal-binding</keyword>
<dbReference type="SUPFAM" id="SSF81653">
    <property type="entry name" value="Calcium ATPase, transduction domain A"/>
    <property type="match status" value="1"/>
</dbReference>
<evidence type="ECO:0000256" key="6">
    <source>
        <dbReference type="ARBA" id="ARBA00022723"/>
    </source>
</evidence>
<dbReference type="SMART" id="SM00831">
    <property type="entry name" value="Cation_ATPase_N"/>
    <property type="match status" value="1"/>
</dbReference>
<evidence type="ECO:0000256" key="2">
    <source>
        <dbReference type="ARBA" id="ARBA00006124"/>
    </source>
</evidence>
<evidence type="ECO:0000256" key="12">
    <source>
        <dbReference type="ARBA" id="ARBA00022967"/>
    </source>
</evidence>
<accession>A0A5B8MBB3</accession>
<keyword evidence="8 17" id="KW-0106">Calcium</keyword>
<gene>
    <name evidence="21" type="ORF">A3770_01p01940</name>
</gene>
<dbReference type="Gene3D" id="2.70.150.10">
    <property type="entry name" value="Calcium-transporting ATPase, cytoplasmic transduction domain A"/>
    <property type="match status" value="1"/>
</dbReference>
<dbReference type="InterPro" id="IPR044492">
    <property type="entry name" value="P_typ_ATPase_HD_dom"/>
</dbReference>
<evidence type="ECO:0000256" key="9">
    <source>
        <dbReference type="ARBA" id="ARBA00022840"/>
    </source>
</evidence>
<dbReference type="NCBIfam" id="TIGR01517">
    <property type="entry name" value="ATPase-IIB_Ca"/>
    <property type="match status" value="1"/>
</dbReference>
<dbReference type="InterPro" id="IPR006068">
    <property type="entry name" value="ATPase_P-typ_cation-transptr_C"/>
</dbReference>
<evidence type="ECO:0000313" key="22">
    <source>
        <dbReference type="Proteomes" id="UP000316726"/>
    </source>
</evidence>
<feature type="domain" description="Cation-transporting P-type ATPase N-terminal" evidence="20">
    <location>
        <begin position="111"/>
        <end position="184"/>
    </location>
</feature>
<dbReference type="InterPro" id="IPR023298">
    <property type="entry name" value="ATPase_P-typ_TM_dom_sf"/>
</dbReference>
<evidence type="ECO:0000256" key="13">
    <source>
        <dbReference type="ARBA" id="ARBA00022989"/>
    </source>
</evidence>
<dbReference type="InterPro" id="IPR018303">
    <property type="entry name" value="ATPase_P-typ_P_site"/>
</dbReference>
<feature type="region of interest" description="Disordered" evidence="19">
    <location>
        <begin position="49"/>
        <end position="74"/>
    </location>
</feature>